<dbReference type="PANTHER" id="PTHR10655:SF17">
    <property type="entry name" value="LYSOPHOSPHOLIPASE-LIKE PROTEIN 1"/>
    <property type="match status" value="1"/>
</dbReference>
<dbReference type="Gene3D" id="3.40.50.1820">
    <property type="entry name" value="alpha/beta hydrolase"/>
    <property type="match status" value="1"/>
</dbReference>
<dbReference type="GO" id="GO:0016787">
    <property type="term" value="F:hydrolase activity"/>
    <property type="evidence" value="ECO:0007669"/>
    <property type="project" value="UniProtKB-KW"/>
</dbReference>
<sequence>MATPPLKFIEIETAPNPTASVIWMHGLGADGSDFVPIVRELDLTGCPAIRFIFPHAPMMQVTINNGYTMRAWYDVLSRDFVSNDDEETLRSSQKLVEELIAQEKSRGIAADKIVVGGFSQGGAMTLQTGLRHSEKLAGLLVLSSYLPLNHLLEKERNPVNQDTSIFMAHGTGDQVIDFDYAKQSCDTLKSLGYPVEWHEYPMPHSLCREEIDDISAWFQRVLKK</sequence>
<name>A0ABU1BQD4_9BURK</name>
<comment type="caution">
    <text evidence="4">The sequence shown here is derived from an EMBL/GenBank/DDBJ whole genome shotgun (WGS) entry which is preliminary data.</text>
</comment>
<organism evidence="4 5">
    <name type="scientific">Keguizhuia sedimenti</name>
    <dbReference type="NCBI Taxonomy" id="3064264"/>
    <lineage>
        <taxon>Bacteria</taxon>
        <taxon>Pseudomonadati</taxon>
        <taxon>Pseudomonadota</taxon>
        <taxon>Betaproteobacteria</taxon>
        <taxon>Burkholderiales</taxon>
        <taxon>Oxalobacteraceae</taxon>
        <taxon>Keguizhuia</taxon>
    </lineage>
</organism>
<feature type="domain" description="Phospholipase/carboxylesterase/thioesterase" evidence="3">
    <location>
        <begin position="15"/>
        <end position="218"/>
    </location>
</feature>
<evidence type="ECO:0000256" key="1">
    <source>
        <dbReference type="ARBA" id="ARBA00006499"/>
    </source>
</evidence>
<evidence type="ECO:0000313" key="5">
    <source>
        <dbReference type="Proteomes" id="UP001225596"/>
    </source>
</evidence>
<evidence type="ECO:0000256" key="2">
    <source>
        <dbReference type="ARBA" id="ARBA00022801"/>
    </source>
</evidence>
<dbReference type="InterPro" id="IPR050565">
    <property type="entry name" value="LYPA1-2/EST-like"/>
</dbReference>
<keyword evidence="2 4" id="KW-0378">Hydrolase</keyword>
<gene>
    <name evidence="4" type="ORF">Q8A64_07715</name>
</gene>
<protein>
    <submittedName>
        <fullName evidence="4">Alpha/beta hydrolase</fullName>
    </submittedName>
</protein>
<proteinExistence type="inferred from homology"/>
<accession>A0ABU1BQD4</accession>
<dbReference type="SUPFAM" id="SSF53474">
    <property type="entry name" value="alpha/beta-Hydrolases"/>
    <property type="match status" value="1"/>
</dbReference>
<dbReference type="PANTHER" id="PTHR10655">
    <property type="entry name" value="LYSOPHOSPHOLIPASE-RELATED"/>
    <property type="match status" value="1"/>
</dbReference>
<evidence type="ECO:0000259" key="3">
    <source>
        <dbReference type="Pfam" id="PF02230"/>
    </source>
</evidence>
<dbReference type="Proteomes" id="UP001225596">
    <property type="component" value="Unassembled WGS sequence"/>
</dbReference>
<reference evidence="4 5" key="1">
    <citation type="submission" date="2023-08" db="EMBL/GenBank/DDBJ databases">
        <title>Oxalobacteraceae gen .nov., isolated from river sludge outside the plant.</title>
        <authorList>
            <person name="Zhao S.Y."/>
        </authorList>
    </citation>
    <scope>NUCLEOTIDE SEQUENCE [LARGE SCALE GENOMIC DNA]</scope>
    <source>
        <strain evidence="4 5">R-40</strain>
    </source>
</reference>
<dbReference type="InterPro" id="IPR003140">
    <property type="entry name" value="PLipase/COase/thioEstase"/>
</dbReference>
<evidence type="ECO:0000313" key="4">
    <source>
        <dbReference type="EMBL" id="MDQ9170299.1"/>
    </source>
</evidence>
<dbReference type="InterPro" id="IPR029058">
    <property type="entry name" value="AB_hydrolase_fold"/>
</dbReference>
<dbReference type="EMBL" id="JAUYVH010000003">
    <property type="protein sequence ID" value="MDQ9170299.1"/>
    <property type="molecule type" value="Genomic_DNA"/>
</dbReference>
<dbReference type="RefSeq" id="WP_338436223.1">
    <property type="nucleotide sequence ID" value="NZ_JAUYVH010000003.1"/>
</dbReference>
<comment type="similarity">
    <text evidence="1">Belongs to the AB hydrolase superfamily. AB hydrolase 2 family.</text>
</comment>
<dbReference type="Pfam" id="PF02230">
    <property type="entry name" value="Abhydrolase_2"/>
    <property type="match status" value="1"/>
</dbReference>
<keyword evidence="5" id="KW-1185">Reference proteome</keyword>